<organism evidence="1 2">
    <name type="scientific">Sclerotinia nivalis</name>
    <dbReference type="NCBI Taxonomy" id="352851"/>
    <lineage>
        <taxon>Eukaryota</taxon>
        <taxon>Fungi</taxon>
        <taxon>Dikarya</taxon>
        <taxon>Ascomycota</taxon>
        <taxon>Pezizomycotina</taxon>
        <taxon>Leotiomycetes</taxon>
        <taxon>Helotiales</taxon>
        <taxon>Sclerotiniaceae</taxon>
        <taxon>Sclerotinia</taxon>
    </lineage>
</organism>
<dbReference type="EMBL" id="JAPEIS010000001">
    <property type="protein sequence ID" value="KAJ8071599.1"/>
    <property type="molecule type" value="Genomic_DNA"/>
</dbReference>
<dbReference type="Proteomes" id="UP001152300">
    <property type="component" value="Unassembled WGS sequence"/>
</dbReference>
<dbReference type="AlphaFoldDB" id="A0A9X0DQ57"/>
<sequence>MSYPDPILNLRTRQEYENAIALLDAANAANDGYSNVTAPTTVPTMVPATASATASTTASATAPTTIPEP</sequence>
<evidence type="ECO:0000313" key="1">
    <source>
        <dbReference type="EMBL" id="KAJ8071599.1"/>
    </source>
</evidence>
<protein>
    <submittedName>
        <fullName evidence="1">Uncharacterized protein</fullName>
    </submittedName>
</protein>
<keyword evidence="2" id="KW-1185">Reference proteome</keyword>
<comment type="caution">
    <text evidence="1">The sequence shown here is derived from an EMBL/GenBank/DDBJ whole genome shotgun (WGS) entry which is preliminary data.</text>
</comment>
<accession>A0A9X0DQ57</accession>
<proteinExistence type="predicted"/>
<reference evidence="1" key="1">
    <citation type="submission" date="2022-11" db="EMBL/GenBank/DDBJ databases">
        <title>Genome Resource of Sclerotinia nivalis Strain SnTB1, a Plant Pathogen Isolated from American Ginseng.</title>
        <authorList>
            <person name="Fan S."/>
        </authorList>
    </citation>
    <scope>NUCLEOTIDE SEQUENCE</scope>
    <source>
        <strain evidence="1">SnTB1</strain>
    </source>
</reference>
<evidence type="ECO:0000313" key="2">
    <source>
        <dbReference type="Proteomes" id="UP001152300"/>
    </source>
</evidence>
<name>A0A9X0DQ57_9HELO</name>
<gene>
    <name evidence="1" type="ORF">OCU04_001922</name>
</gene>